<accession>A0A0B7A7R2</accession>
<name>A0A0B7A7R2_9EUPU</name>
<sequence>MCRLYIEECHGFSAKPFPCPDVALSSSSSQSAVPFNSVFNKLPCLLMWPNI</sequence>
<proteinExistence type="predicted"/>
<gene>
    <name evidence="1" type="primary">ORF102488</name>
</gene>
<evidence type="ECO:0000313" key="1">
    <source>
        <dbReference type="EMBL" id="CEK76994.1"/>
    </source>
</evidence>
<dbReference type="AlphaFoldDB" id="A0A0B7A7R2"/>
<protein>
    <submittedName>
        <fullName evidence="1">Uncharacterized protein</fullName>
    </submittedName>
</protein>
<feature type="non-terminal residue" evidence="1">
    <location>
        <position position="51"/>
    </location>
</feature>
<organism evidence="1">
    <name type="scientific">Arion vulgaris</name>
    <dbReference type="NCBI Taxonomy" id="1028688"/>
    <lineage>
        <taxon>Eukaryota</taxon>
        <taxon>Metazoa</taxon>
        <taxon>Spiralia</taxon>
        <taxon>Lophotrochozoa</taxon>
        <taxon>Mollusca</taxon>
        <taxon>Gastropoda</taxon>
        <taxon>Heterobranchia</taxon>
        <taxon>Euthyneura</taxon>
        <taxon>Panpulmonata</taxon>
        <taxon>Eupulmonata</taxon>
        <taxon>Stylommatophora</taxon>
        <taxon>Helicina</taxon>
        <taxon>Arionoidea</taxon>
        <taxon>Arionidae</taxon>
        <taxon>Arion</taxon>
    </lineage>
</organism>
<dbReference type="EMBL" id="HACG01030129">
    <property type="protein sequence ID" value="CEK76994.1"/>
    <property type="molecule type" value="Transcribed_RNA"/>
</dbReference>
<reference evidence="1" key="1">
    <citation type="submission" date="2014-12" db="EMBL/GenBank/DDBJ databases">
        <title>Insight into the proteome of Arion vulgaris.</title>
        <authorList>
            <person name="Aradska J."/>
            <person name="Bulat T."/>
            <person name="Smidak R."/>
            <person name="Sarate P."/>
            <person name="Gangsoo J."/>
            <person name="Sialana F."/>
            <person name="Bilban M."/>
            <person name="Lubec G."/>
        </authorList>
    </citation>
    <scope>NUCLEOTIDE SEQUENCE</scope>
    <source>
        <tissue evidence="1">Skin</tissue>
    </source>
</reference>